<dbReference type="AlphaFoldDB" id="A0A0N9WCA5"/>
<dbReference type="EMBL" id="CP012831">
    <property type="protein sequence ID" value="ALI09959.1"/>
    <property type="molecule type" value="Genomic_DNA"/>
</dbReference>
<reference evidence="1 2" key="2">
    <citation type="journal article" date="2018" name="Nature">
        <title>Mutant phenotypes for thousands of bacterial genes of unknown function.</title>
        <authorList>
            <person name="Price M.N."/>
            <person name="Wetmore K.M."/>
            <person name="Waters R.J."/>
            <person name="Callaghan M."/>
            <person name="Ray J."/>
            <person name="Liu H."/>
            <person name="Kuehl J.V."/>
            <person name="Melnyk R.A."/>
            <person name="Lamson J.S."/>
            <person name="Suh Y."/>
            <person name="Carlson H.K."/>
            <person name="Esquivel Z."/>
            <person name="Sadeeshkumar H."/>
            <person name="Chakraborty R."/>
            <person name="Zane G.M."/>
            <person name="Rubin B.E."/>
            <person name="Wall J.D."/>
            <person name="Visel A."/>
            <person name="Bristow J."/>
            <person name="Blow M.J."/>
            <person name="Arkin A.P."/>
            <person name="Deutschbauer A.M."/>
        </authorList>
    </citation>
    <scope>NUCLEOTIDE SEQUENCE [LARGE SCALE GENOMIC DNA]</scope>
    <source>
        <strain evidence="1 2">FW300-N2C3</strain>
    </source>
</reference>
<evidence type="ECO:0000313" key="1">
    <source>
        <dbReference type="EMBL" id="ALI09959.1"/>
    </source>
</evidence>
<protein>
    <submittedName>
        <fullName evidence="1">Uncharacterized protein</fullName>
    </submittedName>
</protein>
<proteinExistence type="predicted"/>
<accession>A0A0N9WCA5</accession>
<dbReference type="Proteomes" id="UP000059425">
    <property type="component" value="Chromosome"/>
</dbReference>
<reference evidence="2" key="1">
    <citation type="submission" date="2015-09" db="EMBL/GenBank/DDBJ databases">
        <title>Whole genome sequence of Pseudomonas fluorescens FW300-N2C3.</title>
        <authorList>
            <person name="Ray J."/>
            <person name="Melnyk R."/>
            <person name="Deutschbauer A."/>
        </authorList>
    </citation>
    <scope>NUCLEOTIDE SEQUENCE [LARGE SCALE GENOMIC DNA]</scope>
    <source>
        <strain evidence="2">FW300-N2C3</strain>
    </source>
</reference>
<gene>
    <name evidence="1" type="ORF">AO356_25120</name>
</gene>
<name>A0A0N9WCA5_PSEFL</name>
<evidence type="ECO:0000313" key="2">
    <source>
        <dbReference type="Proteomes" id="UP000059425"/>
    </source>
</evidence>
<sequence length="109" mass="11713">MAPARKVMPWLSKSRARAGGFDWWGVGAGEGRNDPGAIGLKQPRKGHKYPIQLQSLWERAFVGAELARDEGATVYSRTAIARIASKLGSHNGKPLASACSRREVADALA</sequence>
<organism evidence="1 2">
    <name type="scientific">Pseudomonas fluorescens</name>
    <dbReference type="NCBI Taxonomy" id="294"/>
    <lineage>
        <taxon>Bacteria</taxon>
        <taxon>Pseudomonadati</taxon>
        <taxon>Pseudomonadota</taxon>
        <taxon>Gammaproteobacteria</taxon>
        <taxon>Pseudomonadales</taxon>
        <taxon>Pseudomonadaceae</taxon>
        <taxon>Pseudomonas</taxon>
    </lineage>
</organism>